<reference evidence="2 3" key="1">
    <citation type="journal article" date="2018" name="Proc. Natl. Acad. Sci. U.S.A.">
        <title>Draft genome sequence of Camellia sinensis var. sinensis provides insights into the evolution of the tea genome and tea quality.</title>
        <authorList>
            <person name="Wei C."/>
            <person name="Yang H."/>
            <person name="Wang S."/>
            <person name="Zhao J."/>
            <person name="Liu C."/>
            <person name="Gao L."/>
            <person name="Xia E."/>
            <person name="Lu Y."/>
            <person name="Tai Y."/>
            <person name="She G."/>
            <person name="Sun J."/>
            <person name="Cao H."/>
            <person name="Tong W."/>
            <person name="Gao Q."/>
            <person name="Li Y."/>
            <person name="Deng W."/>
            <person name="Jiang X."/>
            <person name="Wang W."/>
            <person name="Chen Q."/>
            <person name="Zhang S."/>
            <person name="Li H."/>
            <person name="Wu J."/>
            <person name="Wang P."/>
            <person name="Li P."/>
            <person name="Shi C."/>
            <person name="Zheng F."/>
            <person name="Jian J."/>
            <person name="Huang B."/>
            <person name="Shan D."/>
            <person name="Shi M."/>
            <person name="Fang C."/>
            <person name="Yue Y."/>
            <person name="Li F."/>
            <person name="Li D."/>
            <person name="Wei S."/>
            <person name="Han B."/>
            <person name="Jiang C."/>
            <person name="Yin Y."/>
            <person name="Xia T."/>
            <person name="Zhang Z."/>
            <person name="Bennetzen J.L."/>
            <person name="Zhao S."/>
            <person name="Wan X."/>
        </authorList>
    </citation>
    <scope>NUCLEOTIDE SEQUENCE [LARGE SCALE GENOMIC DNA]</scope>
    <source>
        <strain evidence="3">cv. Shuchazao</strain>
        <tissue evidence="2">Leaf</tissue>
    </source>
</reference>
<dbReference type="CDD" id="cd05381">
    <property type="entry name" value="CAP_PR-1"/>
    <property type="match status" value="1"/>
</dbReference>
<sequence>MSYKTVISQLQVQAMAKVILPVLLLVICHSSTHLLADHPIAARWVPPGAARQFVDAHNSARAEVGVDPLKWSYSLANAASRLVRYQKNYMHCAFADMTGQLQYGSNQMWSDYSAKPPREVVEYWVNSGKKHYRYTHNYCVRNQNCGPYKQVVWEKTEMVGCAQGVCGNNNGSLSICFYYPHPGNLGGQRPY</sequence>
<name>A0A4S4EQZ9_CAMSN</name>
<dbReference type="SMART" id="SM00198">
    <property type="entry name" value="SCP"/>
    <property type="match status" value="1"/>
</dbReference>
<dbReference type="SUPFAM" id="SSF55797">
    <property type="entry name" value="PR-1-like"/>
    <property type="match status" value="1"/>
</dbReference>
<evidence type="ECO:0000313" key="2">
    <source>
        <dbReference type="EMBL" id="THG19213.1"/>
    </source>
</evidence>
<feature type="domain" description="SCP" evidence="1">
    <location>
        <begin position="48"/>
        <end position="187"/>
    </location>
</feature>
<dbReference type="FunFam" id="3.40.33.10:FF:000004">
    <property type="entry name" value="CAP, cysteine-rich secretory protein, antigen 5"/>
    <property type="match status" value="1"/>
</dbReference>
<dbReference type="Proteomes" id="UP000306102">
    <property type="component" value="Unassembled WGS sequence"/>
</dbReference>
<dbReference type="EMBL" id="SDRB02002540">
    <property type="protein sequence ID" value="THG19213.1"/>
    <property type="molecule type" value="Genomic_DNA"/>
</dbReference>
<proteinExistence type="predicted"/>
<dbReference type="Gene3D" id="3.40.33.10">
    <property type="entry name" value="CAP"/>
    <property type="match status" value="1"/>
</dbReference>
<evidence type="ECO:0000313" key="3">
    <source>
        <dbReference type="Proteomes" id="UP000306102"/>
    </source>
</evidence>
<evidence type="ECO:0000259" key="1">
    <source>
        <dbReference type="SMART" id="SM00198"/>
    </source>
</evidence>
<dbReference type="InterPro" id="IPR035940">
    <property type="entry name" value="CAP_sf"/>
</dbReference>
<comment type="caution">
    <text evidence="2">The sequence shown here is derived from an EMBL/GenBank/DDBJ whole genome shotgun (WGS) entry which is preliminary data.</text>
</comment>
<dbReference type="Pfam" id="PF00188">
    <property type="entry name" value="CAP"/>
    <property type="match status" value="1"/>
</dbReference>
<dbReference type="InterPro" id="IPR001283">
    <property type="entry name" value="CRISP-related"/>
</dbReference>
<dbReference type="AlphaFoldDB" id="A0A4S4EQZ9"/>
<keyword evidence="3" id="KW-1185">Reference proteome</keyword>
<protein>
    <recommendedName>
        <fullName evidence="1">SCP domain-containing protein</fullName>
    </recommendedName>
</protein>
<dbReference type="InterPro" id="IPR014044">
    <property type="entry name" value="CAP_dom"/>
</dbReference>
<accession>A0A4S4EQZ9</accession>
<organism evidence="2 3">
    <name type="scientific">Camellia sinensis var. sinensis</name>
    <name type="common">China tea</name>
    <dbReference type="NCBI Taxonomy" id="542762"/>
    <lineage>
        <taxon>Eukaryota</taxon>
        <taxon>Viridiplantae</taxon>
        <taxon>Streptophyta</taxon>
        <taxon>Embryophyta</taxon>
        <taxon>Tracheophyta</taxon>
        <taxon>Spermatophyta</taxon>
        <taxon>Magnoliopsida</taxon>
        <taxon>eudicotyledons</taxon>
        <taxon>Gunneridae</taxon>
        <taxon>Pentapetalae</taxon>
        <taxon>asterids</taxon>
        <taxon>Ericales</taxon>
        <taxon>Theaceae</taxon>
        <taxon>Camellia</taxon>
    </lineage>
</organism>
<gene>
    <name evidence="2" type="ORF">TEA_019753</name>
</gene>
<dbReference type="PANTHER" id="PTHR10334">
    <property type="entry name" value="CYSTEINE-RICH SECRETORY PROTEIN-RELATED"/>
    <property type="match status" value="1"/>
</dbReference>
<dbReference type="STRING" id="542762.A0A4S4EQZ9"/>